<proteinExistence type="predicted"/>
<sequence length="531" mass="58501">MAGLNIVEVSDFTGGINFRADQFQLANFESPKMLNVEIDPRGGVFSRGAQRQLNTTAVSGTWTPRRITPFYGASNYLMLFTATNVYKSTGGNFSKLQYSSGNDVVATNADGMASAVWGKDLYLADAASVYRWATGDTYATALTAISGSNWQVTPDATVHTLFKAKHLAVHTNKLFAADVTIGATNYSNRVYWSLENSPENWATDDYVEVVGGGDGIKGLAVVSGQLMIFKQNAIYVLTGYDSATFQVVELTNRLGVTSSRSIAVAETGVYFYVHNDGIYFYNGSSIRDMFENIRSLFAQEYINLTDRASISLSWVGKRAWLSSPYSTSTTVTTPTVNFVLDPSIRSGVYTMFSTSDSKGLISGCDWVDSSNNEYKLMIHPTEPYVIKVDMYGDEFDNITGTDTGFSSYYRTRWFDGGSYMQKKMFRRPDVVVKEVTTPQTIVVNVYHNFDESVGNERRIFNLTQTPPASGLIWGTGLWGENWSTGAISSTILTGSNLGLAKCIQLEFNGPSGQKWGINSIGYKYQARKVKG</sequence>
<evidence type="ECO:0000313" key="4">
    <source>
        <dbReference type="EMBL" id="CAB4200139.1"/>
    </source>
</evidence>
<dbReference type="EMBL" id="LR796834">
    <property type="protein sequence ID" value="CAB4168945.1"/>
    <property type="molecule type" value="Genomic_DNA"/>
</dbReference>
<organism evidence="4">
    <name type="scientific">uncultured Caudovirales phage</name>
    <dbReference type="NCBI Taxonomy" id="2100421"/>
    <lineage>
        <taxon>Viruses</taxon>
        <taxon>Duplodnaviria</taxon>
        <taxon>Heunggongvirae</taxon>
        <taxon>Uroviricota</taxon>
        <taxon>Caudoviricetes</taxon>
        <taxon>Peduoviridae</taxon>
        <taxon>Maltschvirus</taxon>
        <taxon>Maltschvirus maltsch</taxon>
    </lineage>
</organism>
<reference evidence="4" key="1">
    <citation type="submission" date="2020-05" db="EMBL/GenBank/DDBJ databases">
        <authorList>
            <person name="Chiriac C."/>
            <person name="Salcher M."/>
            <person name="Ghai R."/>
            <person name="Kavagutti S V."/>
        </authorList>
    </citation>
    <scope>NUCLEOTIDE SEQUENCE</scope>
</reference>
<dbReference type="EMBL" id="LR798391">
    <property type="protein sequence ID" value="CAB5228668.1"/>
    <property type="molecule type" value="Genomic_DNA"/>
</dbReference>
<protein>
    <submittedName>
        <fullName evidence="4">Uncharacterized protein</fullName>
    </submittedName>
</protein>
<accession>A0A6J5RS72</accession>
<name>A0A6J5RS72_9CAUD</name>
<dbReference type="EMBL" id="LR797407">
    <property type="protein sequence ID" value="CAB4214417.1"/>
    <property type="molecule type" value="Genomic_DNA"/>
</dbReference>
<dbReference type="EMBL" id="LR797055">
    <property type="protein sequence ID" value="CAB4183806.1"/>
    <property type="molecule type" value="Genomic_DNA"/>
</dbReference>
<dbReference type="EMBL" id="LR797296">
    <property type="protein sequence ID" value="CAB4200139.1"/>
    <property type="molecule type" value="Genomic_DNA"/>
</dbReference>
<evidence type="ECO:0000313" key="6">
    <source>
        <dbReference type="EMBL" id="CAB5228668.1"/>
    </source>
</evidence>
<evidence type="ECO:0000313" key="1">
    <source>
        <dbReference type="EMBL" id="CAB4168945.1"/>
    </source>
</evidence>
<evidence type="ECO:0000313" key="2">
    <source>
        <dbReference type="EMBL" id="CAB4171603.1"/>
    </source>
</evidence>
<dbReference type="EMBL" id="LR796872">
    <property type="protein sequence ID" value="CAB4171603.1"/>
    <property type="molecule type" value="Genomic_DNA"/>
</dbReference>
<evidence type="ECO:0000313" key="5">
    <source>
        <dbReference type="EMBL" id="CAB4214417.1"/>
    </source>
</evidence>
<gene>
    <name evidence="3" type="ORF">UFOVP1098_10</name>
    <name evidence="4" type="ORF">UFOVP1353_23</name>
    <name evidence="5" type="ORF">UFOVP1458_35</name>
    <name evidence="6" type="ORF">UFOVP1546_33</name>
    <name evidence="1" type="ORF">UFOVP578_32</name>
    <name evidence="2" type="ORF">UFOVP928_6</name>
</gene>
<evidence type="ECO:0000313" key="3">
    <source>
        <dbReference type="EMBL" id="CAB4183806.1"/>
    </source>
</evidence>